<evidence type="ECO:0000256" key="3">
    <source>
        <dbReference type="ARBA" id="ARBA00022525"/>
    </source>
</evidence>
<keyword evidence="4" id="KW-0732">Signal</keyword>
<accession>A0A0B6VLI9</accession>
<dbReference type="Pfam" id="PF03045">
    <property type="entry name" value="DAN"/>
    <property type="match status" value="1"/>
</dbReference>
<comment type="similarity">
    <text evidence="2">Belongs to the DAN family.</text>
</comment>
<evidence type="ECO:0000256" key="4">
    <source>
        <dbReference type="ARBA" id="ARBA00022729"/>
    </source>
</evidence>
<dbReference type="InterPro" id="IPR004133">
    <property type="entry name" value="DAN_dom"/>
</dbReference>
<dbReference type="GO" id="GO:0003002">
    <property type="term" value="P:regionalization"/>
    <property type="evidence" value="ECO:0007669"/>
    <property type="project" value="UniProtKB-ARBA"/>
</dbReference>
<organism evidence="7">
    <name type="scientific">Hydra vulgaris</name>
    <name type="common">Hydra</name>
    <name type="synonym">Hydra attenuata</name>
    <dbReference type="NCBI Taxonomy" id="6087"/>
    <lineage>
        <taxon>Eukaryota</taxon>
        <taxon>Metazoa</taxon>
        <taxon>Cnidaria</taxon>
        <taxon>Hydrozoa</taxon>
        <taxon>Hydroidolina</taxon>
        <taxon>Anthoathecata</taxon>
        <taxon>Aplanulata</taxon>
        <taxon>Hydridae</taxon>
        <taxon>Hydra</taxon>
    </lineage>
</organism>
<dbReference type="GO" id="GO:0032926">
    <property type="term" value="P:negative regulation of activin receptor signaling pathway"/>
    <property type="evidence" value="ECO:0007669"/>
    <property type="project" value="UniProtKB-ARBA"/>
</dbReference>
<dbReference type="SMART" id="SM00041">
    <property type="entry name" value="CT"/>
    <property type="match status" value="1"/>
</dbReference>
<dbReference type="AlphaFoldDB" id="A0A0B6VLI9"/>
<feature type="domain" description="CTCK" evidence="6">
    <location>
        <begin position="106"/>
        <end position="188"/>
    </location>
</feature>
<dbReference type="InterPro" id="IPR029034">
    <property type="entry name" value="Cystine-knot_cytokine"/>
</dbReference>
<dbReference type="GO" id="GO:0005576">
    <property type="term" value="C:extracellular region"/>
    <property type="evidence" value="ECO:0007669"/>
    <property type="project" value="UniProtKB-SubCell"/>
</dbReference>
<name>A0A0B6VLI9_HYDVU</name>
<keyword evidence="5" id="KW-1015">Disulfide bond</keyword>
<dbReference type="PANTHER" id="PTHR15273:SF8">
    <property type="entry name" value="CERBERUS"/>
    <property type="match status" value="1"/>
</dbReference>
<dbReference type="InterPro" id="IPR016860">
    <property type="entry name" value="Cerberus"/>
</dbReference>
<feature type="non-terminal residue" evidence="7">
    <location>
        <position position="1"/>
    </location>
</feature>
<dbReference type="Gene3D" id="2.10.90.10">
    <property type="entry name" value="Cystine-knot cytokines"/>
    <property type="match status" value="1"/>
</dbReference>
<keyword evidence="3" id="KW-0964">Secreted</keyword>
<evidence type="ECO:0000313" key="7">
    <source>
        <dbReference type="EMBL" id="BAQ19191.1"/>
    </source>
</evidence>
<dbReference type="EMBL" id="AB823963">
    <property type="protein sequence ID" value="BAQ19191.1"/>
    <property type="molecule type" value="Genomic_DNA"/>
</dbReference>
<reference evidence="7" key="1">
    <citation type="submission" date="2013-06" db="EMBL/GenBank/DDBJ databases">
        <title>Nodal signalling determines biradial asymmetry in Hydra.</title>
        <authorList>
            <person name="Watanabe H."/>
            <person name="Schmidt H."/>
            <person name="Kuhn A."/>
            <person name="Oezbek S."/>
            <person name="Hobmayer B."/>
            <person name="Holstein T.W."/>
        </authorList>
    </citation>
    <scope>NUCLEOTIDE SEQUENCE</scope>
</reference>
<evidence type="ECO:0000256" key="1">
    <source>
        <dbReference type="ARBA" id="ARBA00004613"/>
    </source>
</evidence>
<gene>
    <name evidence="7" type="primary">HmaCerberus-like 2b</name>
</gene>
<evidence type="ECO:0000256" key="2">
    <source>
        <dbReference type="ARBA" id="ARBA00007872"/>
    </source>
</evidence>
<proteinExistence type="inferred from homology"/>
<dbReference type="InterPro" id="IPR006207">
    <property type="entry name" value="Cys_knot_C"/>
</dbReference>
<sequence>MIRGAIDSGSFACGVFIDLQKAFDTVDHKILFEKLYHYGIRGITNDWMKILMIFSCFWVLLYGAVKFNIRQLSHIASEISRTGIETSEQKEIINNLILNNREKCQAIPFIEYINYEGCDKVSIQNLLCFGSCYVKPKYFVNEKLASLNIFGSCQPVKLFPRLIYLNCSDGKKKKFITHNITSECSCAD</sequence>
<dbReference type="PANTHER" id="PTHR15273">
    <property type="entry name" value="DAN DOMAIN FAMILY MEMBER 5"/>
    <property type="match status" value="1"/>
</dbReference>
<dbReference type="GO" id="GO:0048513">
    <property type="term" value="P:animal organ development"/>
    <property type="evidence" value="ECO:0007669"/>
    <property type="project" value="UniProtKB-ARBA"/>
</dbReference>
<evidence type="ECO:0000256" key="5">
    <source>
        <dbReference type="ARBA" id="ARBA00023157"/>
    </source>
</evidence>
<comment type="subcellular location">
    <subcellularLocation>
        <location evidence="1">Secreted</location>
    </subcellularLocation>
</comment>
<evidence type="ECO:0000259" key="6">
    <source>
        <dbReference type="SMART" id="SM00041"/>
    </source>
</evidence>
<dbReference type="OrthoDB" id="9950584at2759"/>
<protein>
    <submittedName>
        <fullName evidence="7">Cerberus-like 2b protein</fullName>
    </submittedName>
</protein>